<evidence type="ECO:0000313" key="3">
    <source>
        <dbReference type="Proteomes" id="UP001596524"/>
    </source>
</evidence>
<comment type="caution">
    <text evidence="2">The sequence shown here is derived from an EMBL/GenBank/DDBJ whole genome shotgun (WGS) entry which is preliminary data.</text>
</comment>
<keyword evidence="1" id="KW-0812">Transmembrane</keyword>
<keyword evidence="1" id="KW-1133">Transmembrane helix</keyword>
<sequence>MGRTEGRATDSDFGRYLDARWGDLVGGLEGEGVPADDARLAVAETLLASRRSWSRRVRDEQVDVSLWAEVRERAGLPTRPGEAVPHGVRPFDPRDAPEVWLARAEERRSARRRRSAFRGLAWLAVAVALAAGWAWWAARPAPHEVREEANPLPVIWYAEGELHLEEVVVELPAVVEFAAWGSGAAARLSSGQVVQVDSDGDVHEVDDAPATLDDPADPPPFLALGPYDVVVQSAPVPGGGWVHLLDSSRRESVLDGVRLSESGRRAIVVCTADFSCGQPRTIFEADGTIRLR</sequence>
<evidence type="ECO:0000256" key="1">
    <source>
        <dbReference type="SAM" id="Phobius"/>
    </source>
</evidence>
<proteinExistence type="predicted"/>
<evidence type="ECO:0008006" key="4">
    <source>
        <dbReference type="Google" id="ProtNLM"/>
    </source>
</evidence>
<dbReference type="EMBL" id="JBHTCH010000004">
    <property type="protein sequence ID" value="MFC7359362.1"/>
    <property type="molecule type" value="Genomic_DNA"/>
</dbReference>
<protein>
    <recommendedName>
        <fullName evidence="4">Anti-sigma factor</fullName>
    </recommendedName>
</protein>
<dbReference type="Proteomes" id="UP001596524">
    <property type="component" value="Unassembled WGS sequence"/>
</dbReference>
<accession>A0ABW2MWL4</accession>
<feature type="transmembrane region" description="Helical" evidence="1">
    <location>
        <begin position="116"/>
        <end position="136"/>
    </location>
</feature>
<keyword evidence="1" id="KW-0472">Membrane</keyword>
<reference evidence="3" key="1">
    <citation type="journal article" date="2019" name="Int. J. Syst. Evol. Microbiol.">
        <title>The Global Catalogue of Microorganisms (GCM) 10K type strain sequencing project: providing services to taxonomists for standard genome sequencing and annotation.</title>
        <authorList>
            <consortium name="The Broad Institute Genomics Platform"/>
            <consortium name="The Broad Institute Genome Sequencing Center for Infectious Disease"/>
            <person name="Wu L."/>
            <person name="Ma J."/>
        </authorList>
    </citation>
    <scope>NUCLEOTIDE SEQUENCE [LARGE SCALE GENOMIC DNA]</scope>
    <source>
        <strain evidence="3">FCH27</strain>
    </source>
</reference>
<organism evidence="2 3">
    <name type="scientific">Nocardioides astragali</name>
    <dbReference type="NCBI Taxonomy" id="1776736"/>
    <lineage>
        <taxon>Bacteria</taxon>
        <taxon>Bacillati</taxon>
        <taxon>Actinomycetota</taxon>
        <taxon>Actinomycetes</taxon>
        <taxon>Propionibacteriales</taxon>
        <taxon>Nocardioidaceae</taxon>
        <taxon>Nocardioides</taxon>
    </lineage>
</organism>
<name>A0ABW2MWL4_9ACTN</name>
<keyword evidence="3" id="KW-1185">Reference proteome</keyword>
<gene>
    <name evidence="2" type="ORF">ACFQO6_03695</name>
</gene>
<dbReference type="RefSeq" id="WP_255889452.1">
    <property type="nucleotide sequence ID" value="NZ_JAFMZM010000002.1"/>
</dbReference>
<evidence type="ECO:0000313" key="2">
    <source>
        <dbReference type="EMBL" id="MFC7359362.1"/>
    </source>
</evidence>